<evidence type="ECO:0000256" key="2">
    <source>
        <dbReference type="ARBA" id="ARBA00022485"/>
    </source>
</evidence>
<dbReference type="Pfam" id="PF13375">
    <property type="entry name" value="RnfC_N"/>
    <property type="match status" value="1"/>
</dbReference>
<evidence type="ECO:0000256" key="5">
    <source>
        <dbReference type="ARBA" id="ARBA00022982"/>
    </source>
</evidence>
<dbReference type="InterPro" id="IPR026902">
    <property type="entry name" value="RnfC_N"/>
</dbReference>
<dbReference type="GO" id="GO:0009055">
    <property type="term" value="F:electron transfer activity"/>
    <property type="evidence" value="ECO:0007669"/>
    <property type="project" value="InterPro"/>
</dbReference>
<evidence type="ECO:0000256" key="1">
    <source>
        <dbReference type="ARBA" id="ARBA00022448"/>
    </source>
</evidence>
<proteinExistence type="inferred from homology"/>
<dbReference type="InterPro" id="IPR011538">
    <property type="entry name" value="Nuo51_FMN-bd"/>
</dbReference>
<keyword evidence="3" id="KW-0479">Metal-binding</keyword>
<feature type="domain" description="4Fe-4S ferredoxin-type" evidence="8">
    <location>
        <begin position="393"/>
        <end position="422"/>
    </location>
</feature>
<evidence type="ECO:0000256" key="4">
    <source>
        <dbReference type="ARBA" id="ARBA00022737"/>
    </source>
</evidence>
<dbReference type="Pfam" id="PF01512">
    <property type="entry name" value="Complex1_51K"/>
    <property type="match status" value="1"/>
</dbReference>
<dbReference type="InterPro" id="IPR010208">
    <property type="entry name" value="Ion_transpt_RnfC/RsxC"/>
</dbReference>
<protein>
    <submittedName>
        <fullName evidence="9">Electron transport complex subunit RnfC</fullName>
    </submittedName>
</protein>
<keyword evidence="7" id="KW-0411">Iron-sulfur</keyword>
<evidence type="ECO:0000256" key="6">
    <source>
        <dbReference type="ARBA" id="ARBA00023004"/>
    </source>
</evidence>
<dbReference type="EMBL" id="CAADRM010000106">
    <property type="protein sequence ID" value="VFU15573.1"/>
    <property type="molecule type" value="Genomic_DNA"/>
</dbReference>
<dbReference type="PROSITE" id="PS51379">
    <property type="entry name" value="4FE4S_FER_2"/>
    <property type="match status" value="2"/>
</dbReference>
<dbReference type="InterPro" id="IPR037225">
    <property type="entry name" value="Nuo51_FMN-bd_sf"/>
</dbReference>
<dbReference type="GO" id="GO:0051539">
    <property type="term" value="F:4 iron, 4 sulfur cluster binding"/>
    <property type="evidence" value="ECO:0007669"/>
    <property type="project" value="UniProtKB-KW"/>
</dbReference>
<evidence type="ECO:0000313" key="9">
    <source>
        <dbReference type="EMBL" id="VFU15573.1"/>
    </source>
</evidence>
<gene>
    <name evidence="9" type="primary">rnfC</name>
    <name evidence="9" type="ORF">SCFA_420042</name>
</gene>
<keyword evidence="4" id="KW-0677">Repeat</keyword>
<dbReference type="GO" id="GO:0046872">
    <property type="term" value="F:metal ion binding"/>
    <property type="evidence" value="ECO:0007669"/>
    <property type="project" value="UniProtKB-KW"/>
</dbReference>
<dbReference type="AlphaFoldDB" id="A0A485M3K7"/>
<dbReference type="PANTHER" id="PTHR43034">
    <property type="entry name" value="ION-TRANSLOCATING OXIDOREDUCTASE COMPLEX SUBUNIT C"/>
    <property type="match status" value="1"/>
</dbReference>
<organism evidence="9">
    <name type="scientific">anaerobic digester metagenome</name>
    <dbReference type="NCBI Taxonomy" id="1263854"/>
    <lineage>
        <taxon>unclassified sequences</taxon>
        <taxon>metagenomes</taxon>
        <taxon>ecological metagenomes</taxon>
    </lineage>
</organism>
<evidence type="ECO:0000256" key="3">
    <source>
        <dbReference type="ARBA" id="ARBA00022723"/>
    </source>
</evidence>
<dbReference type="HAMAP" id="MF_00461">
    <property type="entry name" value="RsxC_RnfC"/>
    <property type="match status" value="1"/>
</dbReference>
<dbReference type="InterPro" id="IPR017896">
    <property type="entry name" value="4Fe4S_Fe-S-bd"/>
</dbReference>
<feature type="domain" description="4Fe-4S ferredoxin-type" evidence="8">
    <location>
        <begin position="353"/>
        <end position="384"/>
    </location>
</feature>
<reference evidence="9" key="1">
    <citation type="submission" date="2019-03" db="EMBL/GenBank/DDBJ databases">
        <authorList>
            <person name="Hao L."/>
        </authorList>
    </citation>
    <scope>NUCLEOTIDE SEQUENCE</scope>
</reference>
<dbReference type="PANTHER" id="PTHR43034:SF2">
    <property type="entry name" value="ION-TRANSLOCATING OXIDOREDUCTASE COMPLEX SUBUNIT C"/>
    <property type="match status" value="1"/>
</dbReference>
<name>A0A485M3K7_9ZZZZ</name>
<dbReference type="GO" id="GO:0016020">
    <property type="term" value="C:membrane"/>
    <property type="evidence" value="ECO:0007669"/>
    <property type="project" value="InterPro"/>
</dbReference>
<dbReference type="SUPFAM" id="SSF46548">
    <property type="entry name" value="alpha-helical ferredoxin"/>
    <property type="match status" value="1"/>
</dbReference>
<dbReference type="InterPro" id="IPR019554">
    <property type="entry name" value="Soluble_ligand-bd"/>
</dbReference>
<dbReference type="NCBIfam" id="NF003454">
    <property type="entry name" value="PRK05035.1"/>
    <property type="match status" value="1"/>
</dbReference>
<sequence length="436" mass="46485">MKTFKGGIHPPEEKQLVKDNPIVDFPLSSRYHVLVQQHLGAPAKPTVKAGDEVKKGQVLSEPLGFVSVPVHAPTSGRVKEIGKIVHPVTGLLAPCVVIDADGCDEWAEGLPLERDPFAMSREELLNVIKTAGVVGMGGATFPTHVKLSPPKDKTIDTFIVNGAECEPYLSSDHRLMLEEPDRVLKGARVIMKVLGLERAVIAIEANKPDAIKLMREKAPAEIQVEALKVKYPQGAEKQLINALTGREVPSGGLPMDVGAVVQNAGTCAAVLDACARGIPLIERITSVTGRGIVQPKNIRVRVGTLLGEVIDFCGGLNGAAKIIYGGPMMGIAQFTQDISIMKGTSGVLVLREQDTNITAYSACISCGRCVEACPMGLIPSVLSKLGEKGMFQKAVENNLLDCVECGSCTYVCPANRPIVHFVKHLKALSRAASAKK</sequence>
<keyword evidence="2" id="KW-0004">4Fe-4S</keyword>
<dbReference type="Gene3D" id="3.30.70.20">
    <property type="match status" value="1"/>
</dbReference>
<dbReference type="InterPro" id="IPR017900">
    <property type="entry name" value="4Fe4S_Fe_S_CS"/>
</dbReference>
<keyword evidence="1" id="KW-0813">Transport</keyword>
<dbReference type="SUPFAM" id="SSF142019">
    <property type="entry name" value="Nqo1 FMN-binding domain-like"/>
    <property type="match status" value="1"/>
</dbReference>
<dbReference type="PROSITE" id="PS00198">
    <property type="entry name" value="4FE4S_FER_1"/>
    <property type="match status" value="2"/>
</dbReference>
<dbReference type="NCBIfam" id="TIGR01945">
    <property type="entry name" value="rnfC"/>
    <property type="match status" value="1"/>
</dbReference>
<dbReference type="Gene3D" id="3.40.50.11540">
    <property type="entry name" value="NADH-ubiquinone oxidoreductase 51kDa subunit"/>
    <property type="match status" value="1"/>
</dbReference>
<accession>A0A485M3K7</accession>
<evidence type="ECO:0000256" key="7">
    <source>
        <dbReference type="ARBA" id="ARBA00023014"/>
    </source>
</evidence>
<keyword evidence="5" id="KW-0249">Electron transport</keyword>
<evidence type="ECO:0000259" key="8">
    <source>
        <dbReference type="PROSITE" id="PS51379"/>
    </source>
</evidence>
<dbReference type="Pfam" id="PF12838">
    <property type="entry name" value="Fer4_7"/>
    <property type="match status" value="1"/>
</dbReference>
<keyword evidence="6" id="KW-0408">Iron</keyword>
<dbReference type="Pfam" id="PF10531">
    <property type="entry name" value="SLBB"/>
    <property type="match status" value="1"/>
</dbReference>